<feature type="compositionally biased region" description="Basic and acidic residues" evidence="1">
    <location>
        <begin position="548"/>
        <end position="566"/>
    </location>
</feature>
<feature type="compositionally biased region" description="Basic and acidic residues" evidence="1">
    <location>
        <begin position="426"/>
        <end position="435"/>
    </location>
</feature>
<comment type="caution">
    <text evidence="2">The sequence shown here is derived from an EMBL/GenBank/DDBJ whole genome shotgun (WGS) entry which is preliminary data.</text>
</comment>
<reference evidence="2" key="1">
    <citation type="submission" date="2020-06" db="EMBL/GenBank/DDBJ databases">
        <authorList>
            <consortium name="Plant Systems Biology data submission"/>
        </authorList>
    </citation>
    <scope>NUCLEOTIDE SEQUENCE</scope>
    <source>
        <strain evidence="2">D6</strain>
    </source>
</reference>
<feature type="region of interest" description="Disordered" evidence="1">
    <location>
        <begin position="330"/>
        <end position="719"/>
    </location>
</feature>
<feature type="compositionally biased region" description="Acidic residues" evidence="1">
    <location>
        <begin position="350"/>
        <end position="368"/>
    </location>
</feature>
<feature type="compositionally biased region" description="Polar residues" evidence="1">
    <location>
        <begin position="268"/>
        <end position="296"/>
    </location>
</feature>
<evidence type="ECO:0000313" key="2">
    <source>
        <dbReference type="EMBL" id="CAB9497167.1"/>
    </source>
</evidence>
<feature type="compositionally biased region" description="Acidic residues" evidence="1">
    <location>
        <begin position="179"/>
        <end position="188"/>
    </location>
</feature>
<gene>
    <name evidence="2" type="ORF">SEMRO_15_G011210.1</name>
</gene>
<evidence type="ECO:0000313" key="3">
    <source>
        <dbReference type="Proteomes" id="UP001153069"/>
    </source>
</evidence>
<feature type="compositionally biased region" description="Basic and acidic residues" evidence="1">
    <location>
        <begin position="86"/>
        <end position="98"/>
    </location>
</feature>
<feature type="region of interest" description="Disordered" evidence="1">
    <location>
        <begin position="1134"/>
        <end position="1156"/>
    </location>
</feature>
<feature type="compositionally biased region" description="Acidic residues" evidence="1">
    <location>
        <begin position="503"/>
        <end position="514"/>
    </location>
</feature>
<evidence type="ECO:0000256" key="1">
    <source>
        <dbReference type="SAM" id="MobiDB-lite"/>
    </source>
</evidence>
<feature type="region of interest" description="Disordered" evidence="1">
    <location>
        <begin position="69"/>
        <end position="296"/>
    </location>
</feature>
<feature type="compositionally biased region" description="Acidic residues" evidence="1">
    <location>
        <begin position="587"/>
        <end position="600"/>
    </location>
</feature>
<feature type="compositionally biased region" description="Acidic residues" evidence="1">
    <location>
        <begin position="643"/>
        <end position="652"/>
    </location>
</feature>
<dbReference type="Proteomes" id="UP001153069">
    <property type="component" value="Unassembled WGS sequence"/>
</dbReference>
<feature type="compositionally biased region" description="Polar residues" evidence="1">
    <location>
        <begin position="1092"/>
        <end position="1105"/>
    </location>
</feature>
<feature type="compositionally biased region" description="Pro residues" evidence="1">
    <location>
        <begin position="704"/>
        <end position="713"/>
    </location>
</feature>
<dbReference type="EMBL" id="CAICTM010000015">
    <property type="protein sequence ID" value="CAB9497167.1"/>
    <property type="molecule type" value="Genomic_DNA"/>
</dbReference>
<proteinExistence type="predicted"/>
<feature type="compositionally biased region" description="Basic and acidic residues" evidence="1">
    <location>
        <begin position="402"/>
        <end position="416"/>
    </location>
</feature>
<feature type="compositionally biased region" description="Basic and acidic residues" evidence="1">
    <location>
        <begin position="673"/>
        <end position="687"/>
    </location>
</feature>
<feature type="compositionally biased region" description="Basic and acidic residues" evidence="1">
    <location>
        <begin position="1140"/>
        <end position="1149"/>
    </location>
</feature>
<dbReference type="OrthoDB" id="57390at2759"/>
<feature type="compositionally biased region" description="Polar residues" evidence="1">
    <location>
        <begin position="241"/>
        <end position="256"/>
    </location>
</feature>
<name>A0A9N8D693_9STRA</name>
<feature type="compositionally biased region" description="Basic and acidic residues" evidence="1">
    <location>
        <begin position="516"/>
        <end position="531"/>
    </location>
</feature>
<organism evidence="2 3">
    <name type="scientific">Seminavis robusta</name>
    <dbReference type="NCBI Taxonomy" id="568900"/>
    <lineage>
        <taxon>Eukaryota</taxon>
        <taxon>Sar</taxon>
        <taxon>Stramenopiles</taxon>
        <taxon>Ochrophyta</taxon>
        <taxon>Bacillariophyta</taxon>
        <taxon>Bacillariophyceae</taxon>
        <taxon>Bacillariophycidae</taxon>
        <taxon>Naviculales</taxon>
        <taxon>Naviculaceae</taxon>
        <taxon>Seminavis</taxon>
    </lineage>
</organism>
<protein>
    <submittedName>
        <fullName evidence="2">Uncharacterized protein</fullName>
    </submittedName>
</protein>
<feature type="compositionally biased region" description="Basic and acidic residues" evidence="1">
    <location>
        <begin position="919"/>
        <end position="939"/>
    </location>
</feature>
<keyword evidence="3" id="KW-1185">Reference proteome</keyword>
<feature type="region of interest" description="Disordered" evidence="1">
    <location>
        <begin position="962"/>
        <end position="983"/>
    </location>
</feature>
<feature type="compositionally biased region" description="Acidic residues" evidence="1">
    <location>
        <begin position="660"/>
        <end position="669"/>
    </location>
</feature>
<feature type="compositionally biased region" description="Basic and acidic residues" evidence="1">
    <location>
        <begin position="369"/>
        <end position="384"/>
    </location>
</feature>
<feature type="compositionally biased region" description="Polar residues" evidence="1">
    <location>
        <begin position="157"/>
        <end position="169"/>
    </location>
</feature>
<feature type="compositionally biased region" description="Polar residues" evidence="1">
    <location>
        <begin position="124"/>
        <end position="139"/>
    </location>
</feature>
<feature type="compositionally biased region" description="Polar residues" evidence="1">
    <location>
        <begin position="966"/>
        <end position="975"/>
    </location>
</feature>
<feature type="region of interest" description="Disordered" evidence="1">
    <location>
        <begin position="1302"/>
        <end position="1325"/>
    </location>
</feature>
<accession>A0A9N8D693</accession>
<feature type="compositionally biased region" description="Basic and acidic residues" evidence="1">
    <location>
        <begin position="113"/>
        <end position="122"/>
    </location>
</feature>
<feature type="region of interest" description="Disordered" evidence="1">
    <location>
        <begin position="791"/>
        <end position="810"/>
    </location>
</feature>
<feature type="compositionally biased region" description="Acidic residues" evidence="1">
    <location>
        <begin position="71"/>
        <end position="85"/>
    </location>
</feature>
<sequence length="1339" mass="147950">MRTSWFSFGLGGKSKADAAKEEAARLTREADIRRLYEAGTQREVLEQLYKKEEVDKCIENIDNERKLLALLEEENEDEQSAEEEAAEPKEDAKEKTAEKEEEDVSKQIGIDKLSFHSAKEHLGGSSTALPDNLQHSTKFTLRFDNGNEDDEDEDNGRTNVEPNTLSASSHHMRHVMDISLEDVTETEGLDSVCMSEMEQSELEQNETDHKTGNILEQPSFEQQESEDDLLKELLNTEGEESSSNFDSVTTPEQIAGSQPDEEDDDNAGITTEASSSDINPPTQPDENVTSTMVTIDTSAVQESELIIGSSDHQGGFRRISVASELGVSGLGISGYQSSAWLEDSNRLATEEEEDEEEEDASESQEQPDESGKDHDVSSEAEKSGTVDVEDHSEEGGTVDVVDLAREGGDGPAEKVDTSAAVEQDDESGKGENSDREENEASNATINLEETEKQRQDETLGSTNQGNEAPLDNAGDSQEEGISTTNTADNKDDSGYDSTAQETQGDEPVDLDSTEETNIKADTEDSPHKQVDETETDESVPEASASPDLDAKGEGSVEVDDQNKEEAEPQSGQDATVEPSSPVVMTESTDDKDEMDAEAEREEMVAMSEEDDDAVMDEREHMETTSVEDDEELLEQSSKPQERADEEMNEEPEPQAPEAMDSAEEIEEVQMNEAKGDDGAPDPRDSNISKDTSSVGSGSESSEESPPPPPPPPLAETETDIVEEIVEIVQETANRSEVFEEVVILEDQSGRVVCEEVIEVEDGNNEVVEELVVEDDEEIIEDDAVEEVVIEDQDEEELVEEEVEAEESSESEYADQVVESWNEVIEEQPEDLEAAVSALIAVVYKDEDVDVESMLRRTRLPELYKYLKSQYWYKIHTNEEEEARLAAKIKYEKPTQLVSVDDMLKGRMESLIANVQQMDQSERRSSVIPDDKNADESVRRESRMQNLIDTVQISSRNLVANERKVTGNGNNMLGSNNEEDEEEDLFAPAPSAYIDVNIIHKLSSETRDAGGGHHVAKYYEKAVNNRAQRYVPKSKPDGQGSSSPTPDSEDPVKESSNDGCDEGAQAKQTEYHVQVQPDETSGESGPLVAAATEPNNLAEGTNTQGEATLATPDSDESESEKVVDVIGGQEAAVASNDTEVSLEKEKHNDVEGQQNNDVVEEVVEEAAVEDLEEEEEVLEEVFEMAEGNNELVEDVVVEEHDDVEVVEDDAVDEVVVEDQDEEELVEEVVDDQDEEVFDDQDEEVIEDDEIEEEVIEEDAIAEVAPASFAVQSEEEEVIESDDDLEEVIDDDLEDEFVETDDLEDEFVETDDGEEEWIDTDDGDGEMDEDFIEDQVMDSSC</sequence>
<feature type="region of interest" description="Disordered" evidence="1">
    <location>
        <begin position="915"/>
        <end position="939"/>
    </location>
</feature>
<feature type="region of interest" description="Disordered" evidence="1">
    <location>
        <begin position="1029"/>
        <end position="1118"/>
    </location>
</feature>